<dbReference type="Gene3D" id="3.30.40.10">
    <property type="entry name" value="Zinc/RING finger domain, C3HC4 (zinc finger)"/>
    <property type="match status" value="1"/>
</dbReference>
<reference evidence="7" key="2">
    <citation type="submission" date="2015-08" db="UniProtKB">
        <authorList>
            <consortium name="WormBaseParasite"/>
        </authorList>
    </citation>
    <scope>IDENTIFICATION</scope>
</reference>
<dbReference type="PROSITE" id="PS50089">
    <property type="entry name" value="ZF_RING_2"/>
    <property type="match status" value="1"/>
</dbReference>
<dbReference type="WBParaSite" id="SVE_0619900.1">
    <property type="protein sequence ID" value="SVE_0619900.1"/>
    <property type="gene ID" value="SVE_0619900"/>
</dbReference>
<dbReference type="Proteomes" id="UP000035680">
    <property type="component" value="Unassembled WGS sequence"/>
</dbReference>
<protein>
    <submittedName>
        <fullName evidence="7">RING-type domain-containing protein</fullName>
    </submittedName>
</protein>
<dbReference type="InterPro" id="IPR017907">
    <property type="entry name" value="Znf_RING_CS"/>
</dbReference>
<keyword evidence="1" id="KW-0479">Metal-binding</keyword>
<dbReference type="AlphaFoldDB" id="A0A0K0FBI8"/>
<proteinExistence type="predicted"/>
<keyword evidence="2 4" id="KW-0863">Zinc-finger</keyword>
<evidence type="ECO:0000256" key="2">
    <source>
        <dbReference type="ARBA" id="ARBA00022771"/>
    </source>
</evidence>
<evidence type="ECO:0000256" key="4">
    <source>
        <dbReference type="PROSITE-ProRule" id="PRU00175"/>
    </source>
</evidence>
<dbReference type="PROSITE" id="PS00518">
    <property type="entry name" value="ZF_RING_1"/>
    <property type="match status" value="1"/>
</dbReference>
<organism evidence="6 7">
    <name type="scientific">Strongyloides venezuelensis</name>
    <name type="common">Threadworm</name>
    <dbReference type="NCBI Taxonomy" id="75913"/>
    <lineage>
        <taxon>Eukaryota</taxon>
        <taxon>Metazoa</taxon>
        <taxon>Ecdysozoa</taxon>
        <taxon>Nematoda</taxon>
        <taxon>Chromadorea</taxon>
        <taxon>Rhabditida</taxon>
        <taxon>Tylenchina</taxon>
        <taxon>Panagrolaimomorpha</taxon>
        <taxon>Strongyloidoidea</taxon>
        <taxon>Strongyloididae</taxon>
        <taxon>Strongyloides</taxon>
    </lineage>
</organism>
<evidence type="ECO:0000256" key="3">
    <source>
        <dbReference type="ARBA" id="ARBA00022833"/>
    </source>
</evidence>
<dbReference type="InterPro" id="IPR001841">
    <property type="entry name" value="Znf_RING"/>
</dbReference>
<dbReference type="SMART" id="SM00184">
    <property type="entry name" value="RING"/>
    <property type="match status" value="1"/>
</dbReference>
<evidence type="ECO:0000313" key="7">
    <source>
        <dbReference type="WBParaSite" id="SVE_0619900.1"/>
    </source>
</evidence>
<sequence length="569" mass="65689">MNCLNCLEPFGTKSNIPKLLPCGHNVCDLCLHTLSCRQQILLLDDISCPACDTKYNTTSVFNAPTNQNIIKVINESLVTENNVTVIHIPDKKTAESFKKKTYDGKKVKRISSSKVQFKKPIYEKRYTCTDCGKKLSVKDIEKKCRFCGVCYEFSSRLQISCLECCVNCHNGHHLISLPTLREGDKRLWEDIKDYSNRISDASTTFDLIYQKIETNLIDTSLKIDKLKEIKCNLMDEINRKNMKALNSVEKSIKYTTKLPHSPGFIVNIKKIQLSGYLEMYKLIGTCQKFLESSFVKKIDNKLDFSGYSTLDTSKSSNEFYTTSSYNFIETILKLNTEIQFTFIFDAIKTVIQRIENIYDNPTNQIRSLLACVTPLNQLISKNMSEMSFVMLQCLYGECFKRLCEMWRKDCEMIIKETDIWNCIQKSSIELLNVGCEIWTSEDINRMILIEDLSYLCKLFPETCNSSIITHCLIEQTRFVSATSNILARSECSNVDTTLEKSRDNYNELVQLHIKLIDDQLAECRNKQKLKELRSSAKNSPVSFPVKKNFFKDKFEKFFKRNTKFVSIKG</sequence>
<dbReference type="InterPro" id="IPR013083">
    <property type="entry name" value="Znf_RING/FYVE/PHD"/>
</dbReference>
<evidence type="ECO:0000259" key="5">
    <source>
        <dbReference type="PROSITE" id="PS50089"/>
    </source>
</evidence>
<keyword evidence="6" id="KW-1185">Reference proteome</keyword>
<keyword evidence="3" id="KW-0862">Zinc</keyword>
<evidence type="ECO:0000313" key="6">
    <source>
        <dbReference type="Proteomes" id="UP000035680"/>
    </source>
</evidence>
<name>A0A0K0FBI8_STRVS</name>
<reference evidence="6" key="1">
    <citation type="submission" date="2014-07" db="EMBL/GenBank/DDBJ databases">
        <authorList>
            <person name="Martin A.A"/>
            <person name="De Silva N."/>
        </authorList>
    </citation>
    <scope>NUCLEOTIDE SEQUENCE</scope>
</reference>
<evidence type="ECO:0000256" key="1">
    <source>
        <dbReference type="ARBA" id="ARBA00022723"/>
    </source>
</evidence>
<feature type="domain" description="RING-type" evidence="5">
    <location>
        <begin position="3"/>
        <end position="52"/>
    </location>
</feature>
<dbReference type="STRING" id="75913.A0A0K0FBI8"/>
<accession>A0A0K0FBI8</accession>
<dbReference type="SUPFAM" id="SSF57850">
    <property type="entry name" value="RING/U-box"/>
    <property type="match status" value="1"/>
</dbReference>
<dbReference type="GO" id="GO:0008270">
    <property type="term" value="F:zinc ion binding"/>
    <property type="evidence" value="ECO:0007669"/>
    <property type="project" value="UniProtKB-KW"/>
</dbReference>